<proteinExistence type="inferred from homology"/>
<dbReference type="STRING" id="938405.SAMN02927895_05226"/>
<dbReference type="GO" id="GO:0009306">
    <property type="term" value="P:protein secretion"/>
    <property type="evidence" value="ECO:0007669"/>
    <property type="project" value="InterPro"/>
</dbReference>
<dbReference type="InterPro" id="IPR001775">
    <property type="entry name" value="GspD/PilQ"/>
</dbReference>
<reference evidence="6 7" key="1">
    <citation type="submission" date="2016-10" db="EMBL/GenBank/DDBJ databases">
        <authorList>
            <person name="de Groot N.N."/>
        </authorList>
    </citation>
    <scope>NUCLEOTIDE SEQUENCE [LARGE SCALE GENOMIC DNA]</scope>
    <source>
        <strain evidence="6 7">CPCC 100156</strain>
    </source>
</reference>
<dbReference type="Pfam" id="PF13629">
    <property type="entry name" value="T2SS-T3SS_pil_N"/>
    <property type="match status" value="1"/>
</dbReference>
<evidence type="ECO:0000256" key="1">
    <source>
        <dbReference type="RuleBase" id="RU004003"/>
    </source>
</evidence>
<accession>A0A1G7CE16</accession>
<protein>
    <submittedName>
        <fullName evidence="6">Pilus assembly protein CpaC</fullName>
    </submittedName>
</protein>
<evidence type="ECO:0000256" key="2">
    <source>
        <dbReference type="SAM" id="MobiDB-lite"/>
    </source>
</evidence>
<organism evidence="6 7">
    <name type="scientific">Belnapia rosea</name>
    <dbReference type="NCBI Taxonomy" id="938405"/>
    <lineage>
        <taxon>Bacteria</taxon>
        <taxon>Pseudomonadati</taxon>
        <taxon>Pseudomonadota</taxon>
        <taxon>Alphaproteobacteria</taxon>
        <taxon>Acetobacterales</taxon>
        <taxon>Roseomonadaceae</taxon>
        <taxon>Belnapia</taxon>
    </lineage>
</organism>
<feature type="compositionally biased region" description="Low complexity" evidence="2">
    <location>
        <begin position="126"/>
        <end position="143"/>
    </location>
</feature>
<keyword evidence="7" id="KW-1185">Reference proteome</keyword>
<name>A0A1G7CE16_9PROT</name>
<dbReference type="PANTHER" id="PTHR30332:SF17">
    <property type="entry name" value="TYPE IV PILIATION SYSTEM PROTEIN DR_0774-RELATED"/>
    <property type="match status" value="1"/>
</dbReference>
<feature type="chain" id="PRO_5011769720" evidence="3">
    <location>
        <begin position="21"/>
        <end position="513"/>
    </location>
</feature>
<feature type="domain" description="Pilus formation protein N-terminal" evidence="5">
    <location>
        <begin position="54"/>
        <end position="121"/>
    </location>
</feature>
<comment type="similarity">
    <text evidence="1">Belongs to the bacterial secretin family.</text>
</comment>
<evidence type="ECO:0000313" key="6">
    <source>
        <dbReference type="EMBL" id="SDE37539.1"/>
    </source>
</evidence>
<evidence type="ECO:0000256" key="3">
    <source>
        <dbReference type="SAM" id="SignalP"/>
    </source>
</evidence>
<dbReference type="Pfam" id="PF00263">
    <property type="entry name" value="Secretin"/>
    <property type="match status" value="1"/>
</dbReference>
<feature type="region of interest" description="Disordered" evidence="2">
    <location>
        <begin position="22"/>
        <end position="49"/>
    </location>
</feature>
<evidence type="ECO:0000259" key="4">
    <source>
        <dbReference type="Pfam" id="PF00263"/>
    </source>
</evidence>
<dbReference type="InterPro" id="IPR004846">
    <property type="entry name" value="T2SS/T3SS_dom"/>
</dbReference>
<dbReference type="Proteomes" id="UP000198925">
    <property type="component" value="Unassembled WGS sequence"/>
</dbReference>
<feature type="region of interest" description="Disordered" evidence="2">
    <location>
        <begin position="125"/>
        <end position="151"/>
    </location>
</feature>
<evidence type="ECO:0000313" key="7">
    <source>
        <dbReference type="Proteomes" id="UP000198925"/>
    </source>
</evidence>
<dbReference type="AlphaFoldDB" id="A0A1G7CE16"/>
<dbReference type="PANTHER" id="PTHR30332">
    <property type="entry name" value="PROBABLE GENERAL SECRETION PATHWAY PROTEIN D"/>
    <property type="match status" value="1"/>
</dbReference>
<sequence length="513" mass="53064">MNPASLTLLALGLLALAAPAAGQRRSTDPLAPQAWPGRDAPQPSPQAAASQPLAIMLEAGAGRLLRLPAPAITVMAADPRIARVQPASPTSLFVMAVAAGRTTVVALAEDGTPVAQYDITVQPGRAAAQPSSAEPAAAPAQPAASPPPNPAAVQSMIRRMVRGAEGVQVTASGPNGLILSGEVPTAGDAQRAEVIARTYGGEGREVINSLALLSSIQVNLRVRVAEISRQVSRDLGFNWQAVANGGNGLLLGLQTGGAGAVLNALTSRPSATDAQVGRFGVGYRSSRFDINTVVDALASDQLITILAEPNLTAQSGEVASFLAGGEFPVPVAASSVSNSITIEYKQFGVSLAFVPTVLGPERLNLRVRPEVSELSENGAISLPLASGVVRIPALNVRRAETTVELGSGQSFAIAGLLQRNSVQSDSGVNGLGDVPVLGALFRSDRFRRNETELVIIITPYLVRPVSDPRALAAPTDGFRPATDLDRVLYRRQIARGQPAPPPRGALDAGFIIE</sequence>
<feature type="signal peptide" evidence="3">
    <location>
        <begin position="1"/>
        <end position="20"/>
    </location>
</feature>
<dbReference type="InterPro" id="IPR050810">
    <property type="entry name" value="Bact_Secretion_Sys_Channel"/>
</dbReference>
<evidence type="ECO:0000259" key="5">
    <source>
        <dbReference type="Pfam" id="PF13629"/>
    </source>
</evidence>
<dbReference type="InterPro" id="IPR032789">
    <property type="entry name" value="T2SS-T3SS_pil_N"/>
</dbReference>
<dbReference type="RefSeq" id="WP_090665081.1">
    <property type="nucleotide sequence ID" value="NZ_FMZX01000031.1"/>
</dbReference>
<feature type="domain" description="Type II/III secretion system secretin-like" evidence="4">
    <location>
        <begin position="296"/>
        <end position="463"/>
    </location>
</feature>
<gene>
    <name evidence="6" type="ORF">SAMN04487779_103120</name>
</gene>
<keyword evidence="3" id="KW-0732">Signal</keyword>
<dbReference type="GO" id="GO:0015627">
    <property type="term" value="C:type II protein secretion system complex"/>
    <property type="evidence" value="ECO:0007669"/>
    <property type="project" value="TreeGrafter"/>
</dbReference>
<dbReference type="PRINTS" id="PR00811">
    <property type="entry name" value="BCTERIALGSPD"/>
</dbReference>
<dbReference type="EMBL" id="FMZX01000031">
    <property type="protein sequence ID" value="SDE37539.1"/>
    <property type="molecule type" value="Genomic_DNA"/>
</dbReference>